<dbReference type="FunFam" id="3.40.50.300:FF:000016">
    <property type="entry name" value="Oligopeptide ABC transporter ATP-binding component"/>
    <property type="match status" value="1"/>
</dbReference>
<dbReference type="Gene3D" id="3.40.50.300">
    <property type="entry name" value="P-loop containing nucleotide triphosphate hydrolases"/>
    <property type="match status" value="1"/>
</dbReference>
<dbReference type="NCBIfam" id="TIGR01727">
    <property type="entry name" value="oligo_HPY"/>
    <property type="match status" value="1"/>
</dbReference>
<name>X1CRX9_9ZZZZ</name>
<protein>
    <recommendedName>
        <fullName evidence="4">ABC transporter domain-containing protein</fullName>
    </recommendedName>
</protein>
<dbReference type="GO" id="GO:0055085">
    <property type="term" value="P:transmembrane transport"/>
    <property type="evidence" value="ECO:0007669"/>
    <property type="project" value="UniProtKB-ARBA"/>
</dbReference>
<dbReference type="Pfam" id="PF08352">
    <property type="entry name" value="oligo_HPY"/>
    <property type="match status" value="1"/>
</dbReference>
<dbReference type="InterPro" id="IPR017871">
    <property type="entry name" value="ABC_transporter-like_CS"/>
</dbReference>
<dbReference type="InterPro" id="IPR003593">
    <property type="entry name" value="AAA+_ATPase"/>
</dbReference>
<evidence type="ECO:0000259" key="4">
    <source>
        <dbReference type="PROSITE" id="PS50893"/>
    </source>
</evidence>
<feature type="domain" description="ABC transporter" evidence="4">
    <location>
        <begin position="1"/>
        <end position="229"/>
    </location>
</feature>
<dbReference type="Pfam" id="PF00005">
    <property type="entry name" value="ABC_tran"/>
    <property type="match status" value="1"/>
</dbReference>
<sequence length="282" mass="31406">AVDGVSFEVKKGEIFGLAGESGCGKTTTGKSILRLLEPTSGEVYFEGRNITSLNKVEMKKMRKKMQIIYQDPYQSINPRMTVFDIISEPISVHKLADSLAETEEIVYKSLEEVELLPAEDFVQRFPHELSGGQRQRVAVARTMVLQPSFVVADEPISMLDVSIRAGILKLMLKTKEAKGITYIFITHDLAYARHICHRGAIMYLGKIVEMASMDNLVKNPIHPYTNALMMAVPVPDPAYEKARAVIGGEVPTPINPPPGCRFNPRCSKASEICRKEEPKLLE</sequence>
<comment type="caution">
    <text evidence="5">The sequence shown here is derived from an EMBL/GenBank/DDBJ whole genome shotgun (WGS) entry which is preliminary data.</text>
</comment>
<evidence type="ECO:0000256" key="1">
    <source>
        <dbReference type="ARBA" id="ARBA00022448"/>
    </source>
</evidence>
<proteinExistence type="predicted"/>
<dbReference type="GO" id="GO:0005524">
    <property type="term" value="F:ATP binding"/>
    <property type="evidence" value="ECO:0007669"/>
    <property type="project" value="UniProtKB-KW"/>
</dbReference>
<feature type="non-terminal residue" evidence="5">
    <location>
        <position position="282"/>
    </location>
</feature>
<keyword evidence="3" id="KW-0067">ATP-binding</keyword>
<keyword evidence="1" id="KW-0813">Transport</keyword>
<dbReference type="CDD" id="cd03257">
    <property type="entry name" value="ABC_NikE_OppD_transporters"/>
    <property type="match status" value="1"/>
</dbReference>
<dbReference type="GO" id="GO:0015833">
    <property type="term" value="P:peptide transport"/>
    <property type="evidence" value="ECO:0007669"/>
    <property type="project" value="InterPro"/>
</dbReference>
<reference evidence="5" key="1">
    <citation type="journal article" date="2014" name="Front. Microbiol.">
        <title>High frequency of phylogenetically diverse reductive dehalogenase-homologous genes in deep subseafloor sedimentary metagenomes.</title>
        <authorList>
            <person name="Kawai M."/>
            <person name="Futagami T."/>
            <person name="Toyoda A."/>
            <person name="Takaki Y."/>
            <person name="Nishi S."/>
            <person name="Hori S."/>
            <person name="Arai W."/>
            <person name="Tsubouchi T."/>
            <person name="Morono Y."/>
            <person name="Uchiyama I."/>
            <person name="Ito T."/>
            <person name="Fujiyama A."/>
            <person name="Inagaki F."/>
            <person name="Takami H."/>
        </authorList>
    </citation>
    <scope>NUCLEOTIDE SEQUENCE</scope>
    <source>
        <strain evidence="5">Expedition CK06-06</strain>
    </source>
</reference>
<dbReference type="InterPro" id="IPR013563">
    <property type="entry name" value="Oligopep_ABC_C"/>
</dbReference>
<dbReference type="InterPro" id="IPR027417">
    <property type="entry name" value="P-loop_NTPase"/>
</dbReference>
<evidence type="ECO:0000256" key="2">
    <source>
        <dbReference type="ARBA" id="ARBA00022741"/>
    </source>
</evidence>
<accession>X1CRX9</accession>
<dbReference type="InterPro" id="IPR003439">
    <property type="entry name" value="ABC_transporter-like_ATP-bd"/>
</dbReference>
<evidence type="ECO:0000313" key="5">
    <source>
        <dbReference type="EMBL" id="GAG95732.1"/>
    </source>
</evidence>
<dbReference type="InterPro" id="IPR050319">
    <property type="entry name" value="ABC_transp_ATP-bind"/>
</dbReference>
<dbReference type="EMBL" id="BART01025018">
    <property type="protein sequence ID" value="GAG95732.1"/>
    <property type="molecule type" value="Genomic_DNA"/>
</dbReference>
<dbReference type="SMART" id="SM00382">
    <property type="entry name" value="AAA"/>
    <property type="match status" value="1"/>
</dbReference>
<evidence type="ECO:0000256" key="3">
    <source>
        <dbReference type="ARBA" id="ARBA00022840"/>
    </source>
</evidence>
<gene>
    <name evidence="5" type="ORF">S01H4_45008</name>
</gene>
<organism evidence="5">
    <name type="scientific">marine sediment metagenome</name>
    <dbReference type="NCBI Taxonomy" id="412755"/>
    <lineage>
        <taxon>unclassified sequences</taxon>
        <taxon>metagenomes</taxon>
        <taxon>ecological metagenomes</taxon>
    </lineage>
</organism>
<dbReference type="AlphaFoldDB" id="X1CRX9"/>
<keyword evidence="2" id="KW-0547">Nucleotide-binding</keyword>
<dbReference type="GO" id="GO:0016887">
    <property type="term" value="F:ATP hydrolysis activity"/>
    <property type="evidence" value="ECO:0007669"/>
    <property type="project" value="InterPro"/>
</dbReference>
<dbReference type="PANTHER" id="PTHR43776">
    <property type="entry name" value="TRANSPORT ATP-BINDING PROTEIN"/>
    <property type="match status" value="1"/>
</dbReference>
<dbReference type="PROSITE" id="PS00211">
    <property type="entry name" value="ABC_TRANSPORTER_1"/>
    <property type="match status" value="1"/>
</dbReference>
<dbReference type="PANTHER" id="PTHR43776:SF8">
    <property type="entry name" value="ABC TRANSPORTER, ATP-BINDING PROTEIN"/>
    <property type="match status" value="1"/>
</dbReference>
<dbReference type="SUPFAM" id="SSF52540">
    <property type="entry name" value="P-loop containing nucleoside triphosphate hydrolases"/>
    <property type="match status" value="1"/>
</dbReference>
<dbReference type="PROSITE" id="PS50893">
    <property type="entry name" value="ABC_TRANSPORTER_2"/>
    <property type="match status" value="1"/>
</dbReference>
<feature type="non-terminal residue" evidence="5">
    <location>
        <position position="1"/>
    </location>
</feature>